<keyword evidence="1" id="KW-0472">Membrane</keyword>
<organism evidence="3 4">
    <name type="scientific">Gracilibacillus halotolerans</name>
    <dbReference type="NCBI Taxonomy" id="74386"/>
    <lineage>
        <taxon>Bacteria</taxon>
        <taxon>Bacillati</taxon>
        <taxon>Bacillota</taxon>
        <taxon>Bacilli</taxon>
        <taxon>Bacillales</taxon>
        <taxon>Bacillaceae</taxon>
        <taxon>Gracilibacillus</taxon>
    </lineage>
</organism>
<sequence length="255" mass="29073">MRRLYIIPLKKVRWSFIIVCASFFAAFFLYLELQNSTDVFSNEKEPAALHTGDSSDSSIALTFNISHGDQQLSSILKTLEDQKATATFFITGEWAERHPDLLDSISEAEHEIGMLGYQYKSYLEQDSSEINRDIIKAKEAFQKLGYENVYLLRPPNGHFNEEVIKLAEQQGLKVIHWSVNSHDWENPGTEKITDVVLDETKKGDILLFHASDTVKYTTSALEQIIPKLKDRKLKLTTISELISQADVKDEQLTSN</sequence>
<keyword evidence="4" id="KW-1185">Reference proteome</keyword>
<name>A0A841RMZ1_9BACI</name>
<reference evidence="3 4" key="1">
    <citation type="submission" date="2020-08" db="EMBL/GenBank/DDBJ databases">
        <title>Genomic Encyclopedia of Type Strains, Phase IV (KMG-IV): sequencing the most valuable type-strain genomes for metagenomic binning, comparative biology and taxonomic classification.</title>
        <authorList>
            <person name="Goeker M."/>
        </authorList>
    </citation>
    <scope>NUCLEOTIDE SEQUENCE [LARGE SCALE GENOMIC DNA]</scope>
    <source>
        <strain evidence="3 4">DSM 11805</strain>
    </source>
</reference>
<proteinExistence type="predicted"/>
<dbReference type="GO" id="GO:0005975">
    <property type="term" value="P:carbohydrate metabolic process"/>
    <property type="evidence" value="ECO:0007669"/>
    <property type="project" value="InterPro"/>
</dbReference>
<dbReference type="SUPFAM" id="SSF88713">
    <property type="entry name" value="Glycoside hydrolase/deacetylase"/>
    <property type="match status" value="1"/>
</dbReference>
<dbReference type="PANTHER" id="PTHR10587:SF128">
    <property type="entry name" value="POLYSACCHARIDE DEACETYLASE PDAB-RELATED"/>
    <property type="match status" value="1"/>
</dbReference>
<dbReference type="Gene3D" id="3.20.20.370">
    <property type="entry name" value="Glycoside hydrolase/deacetylase"/>
    <property type="match status" value="1"/>
</dbReference>
<dbReference type="InterPro" id="IPR050248">
    <property type="entry name" value="Polysacc_deacetylase_ArnD"/>
</dbReference>
<evidence type="ECO:0000313" key="3">
    <source>
        <dbReference type="EMBL" id="MBB6512993.1"/>
    </source>
</evidence>
<keyword evidence="1" id="KW-0812">Transmembrane</keyword>
<dbReference type="Proteomes" id="UP000572212">
    <property type="component" value="Unassembled WGS sequence"/>
</dbReference>
<evidence type="ECO:0000313" key="4">
    <source>
        <dbReference type="Proteomes" id="UP000572212"/>
    </source>
</evidence>
<keyword evidence="1" id="KW-1133">Transmembrane helix</keyword>
<dbReference type="PROSITE" id="PS51677">
    <property type="entry name" value="NODB"/>
    <property type="match status" value="1"/>
</dbReference>
<dbReference type="EMBL" id="JACHON010000006">
    <property type="protein sequence ID" value="MBB6512993.1"/>
    <property type="molecule type" value="Genomic_DNA"/>
</dbReference>
<dbReference type="RefSeq" id="WP_184247309.1">
    <property type="nucleotide sequence ID" value="NZ_BAAACU010000042.1"/>
</dbReference>
<dbReference type="InterPro" id="IPR014132">
    <property type="entry name" value="PdaB-like"/>
</dbReference>
<evidence type="ECO:0000259" key="2">
    <source>
        <dbReference type="PROSITE" id="PS51677"/>
    </source>
</evidence>
<feature type="domain" description="NodB homology" evidence="2">
    <location>
        <begin position="57"/>
        <end position="238"/>
    </location>
</feature>
<dbReference type="InterPro" id="IPR002509">
    <property type="entry name" value="NODB_dom"/>
</dbReference>
<dbReference type="NCBIfam" id="TIGR02764">
    <property type="entry name" value="spore_ybaN_pdaB"/>
    <property type="match status" value="1"/>
</dbReference>
<protein>
    <submittedName>
        <fullName evidence="3">Polysaccharide deacetylase family sporulation protein PdaB</fullName>
    </submittedName>
</protein>
<gene>
    <name evidence="3" type="ORF">GGQ92_001782</name>
</gene>
<dbReference type="GO" id="GO:0016810">
    <property type="term" value="F:hydrolase activity, acting on carbon-nitrogen (but not peptide) bonds"/>
    <property type="evidence" value="ECO:0007669"/>
    <property type="project" value="InterPro"/>
</dbReference>
<dbReference type="InterPro" id="IPR011330">
    <property type="entry name" value="Glyco_hydro/deAcase_b/a-brl"/>
</dbReference>
<comment type="caution">
    <text evidence="3">The sequence shown here is derived from an EMBL/GenBank/DDBJ whole genome shotgun (WGS) entry which is preliminary data.</text>
</comment>
<dbReference type="Pfam" id="PF01522">
    <property type="entry name" value="Polysacc_deac_1"/>
    <property type="match status" value="1"/>
</dbReference>
<dbReference type="GO" id="GO:0016020">
    <property type="term" value="C:membrane"/>
    <property type="evidence" value="ECO:0007669"/>
    <property type="project" value="TreeGrafter"/>
</dbReference>
<evidence type="ECO:0000256" key="1">
    <source>
        <dbReference type="SAM" id="Phobius"/>
    </source>
</evidence>
<accession>A0A841RMZ1</accession>
<feature type="transmembrane region" description="Helical" evidence="1">
    <location>
        <begin position="12"/>
        <end position="31"/>
    </location>
</feature>
<dbReference type="PANTHER" id="PTHR10587">
    <property type="entry name" value="GLYCOSYL TRANSFERASE-RELATED"/>
    <property type="match status" value="1"/>
</dbReference>
<dbReference type="AlphaFoldDB" id="A0A841RMZ1"/>